<evidence type="ECO:0000313" key="1">
    <source>
        <dbReference type="EMBL" id="MCU7618853.1"/>
    </source>
</evidence>
<evidence type="ECO:0008006" key="3">
    <source>
        <dbReference type="Google" id="ProtNLM"/>
    </source>
</evidence>
<name>A0ABT2W9G2_9FLAO</name>
<gene>
    <name evidence="1" type="ORF">NZ698_16860</name>
</gene>
<dbReference type="Proteomes" id="UP001208649">
    <property type="component" value="Unassembled WGS sequence"/>
</dbReference>
<comment type="caution">
    <text evidence="1">The sequence shown here is derived from an EMBL/GenBank/DDBJ whole genome shotgun (WGS) entry which is preliminary data.</text>
</comment>
<keyword evidence="2" id="KW-1185">Reference proteome</keyword>
<accession>A0ABT2W9G2</accession>
<sequence>MANDIFEVERALFGNSNFVDNQKLKSYDETTIKIVLNHQKENNLTNIELSNHYKISRNTIAKWKKIYQYSNI</sequence>
<evidence type="ECO:0000313" key="2">
    <source>
        <dbReference type="Proteomes" id="UP001208649"/>
    </source>
</evidence>
<proteinExistence type="predicted"/>
<reference evidence="2" key="1">
    <citation type="submission" date="2023-07" db="EMBL/GenBank/DDBJ databases">
        <title>Chryseobacterium sp. strain PBS4-4 Genome sequencing and assembly.</title>
        <authorList>
            <person name="Jung Y."/>
        </authorList>
    </citation>
    <scope>NUCLEOTIDE SEQUENCE [LARGE SCALE GENOMIC DNA]</scope>
    <source>
        <strain evidence="2">PBS4-4</strain>
    </source>
</reference>
<protein>
    <recommendedName>
        <fullName evidence="3">Helix-turn-helix domain-containing protein</fullName>
    </recommendedName>
</protein>
<dbReference type="EMBL" id="JAOTEM010000005">
    <property type="protein sequence ID" value="MCU7618853.1"/>
    <property type="molecule type" value="Genomic_DNA"/>
</dbReference>
<organism evidence="1 2">
    <name type="scientific">Chryseobacterium edaphi</name>
    <dbReference type="NCBI Taxonomy" id="2976532"/>
    <lineage>
        <taxon>Bacteria</taxon>
        <taxon>Pseudomonadati</taxon>
        <taxon>Bacteroidota</taxon>
        <taxon>Flavobacteriia</taxon>
        <taxon>Flavobacteriales</taxon>
        <taxon>Weeksellaceae</taxon>
        <taxon>Chryseobacterium group</taxon>
        <taxon>Chryseobacterium</taxon>
    </lineage>
</organism>